<dbReference type="Proteomes" id="UP000050430">
    <property type="component" value="Unassembled WGS sequence"/>
</dbReference>
<dbReference type="EMBL" id="LGCK01000014">
    <property type="protein sequence ID" value="KPL70465.1"/>
    <property type="molecule type" value="Genomic_DNA"/>
</dbReference>
<dbReference type="AlphaFoldDB" id="A0A0P6XH83"/>
<keyword evidence="2" id="KW-0812">Transmembrane</keyword>
<feature type="compositionally biased region" description="Polar residues" evidence="1">
    <location>
        <begin position="8"/>
        <end position="18"/>
    </location>
</feature>
<keyword evidence="2" id="KW-0472">Membrane</keyword>
<dbReference type="STRING" id="229920.ADM99_15115"/>
<protein>
    <submittedName>
        <fullName evidence="3">Uncharacterized protein</fullName>
    </submittedName>
</protein>
<name>A0A0P6XH83_9CHLR</name>
<keyword evidence="2" id="KW-1133">Transmembrane helix</keyword>
<feature type="transmembrane region" description="Helical" evidence="2">
    <location>
        <begin position="46"/>
        <end position="64"/>
    </location>
</feature>
<accession>A0A0P6XH83</accession>
<evidence type="ECO:0000313" key="4">
    <source>
        <dbReference type="Proteomes" id="UP000050430"/>
    </source>
</evidence>
<feature type="region of interest" description="Disordered" evidence="1">
    <location>
        <begin position="1"/>
        <end position="30"/>
    </location>
</feature>
<comment type="caution">
    <text evidence="3">The sequence shown here is derived from an EMBL/GenBank/DDBJ whole genome shotgun (WGS) entry which is preliminary data.</text>
</comment>
<reference evidence="3 4" key="1">
    <citation type="submission" date="2015-07" db="EMBL/GenBank/DDBJ databases">
        <title>Genome sequence of Leptolinea tardivitalis DSM 16556.</title>
        <authorList>
            <person name="Hemp J."/>
            <person name="Ward L.M."/>
            <person name="Pace L.A."/>
            <person name="Fischer W.W."/>
        </authorList>
    </citation>
    <scope>NUCLEOTIDE SEQUENCE [LARGE SCALE GENOMIC DNA]</scope>
    <source>
        <strain evidence="3 4">YMTK-2</strain>
    </source>
</reference>
<gene>
    <name evidence="3" type="ORF">ADM99_15115</name>
</gene>
<dbReference type="RefSeq" id="WP_062422356.1">
    <property type="nucleotide sequence ID" value="NZ_BBYA01000010.1"/>
</dbReference>
<evidence type="ECO:0000256" key="1">
    <source>
        <dbReference type="SAM" id="MobiDB-lite"/>
    </source>
</evidence>
<sequence length="65" mass="7235">MAKKQKRQVSFTTPSAATSHPAGGFSRPGTEFNPDYTYVKNDLKNMGLQVILFLGILIALTFFLR</sequence>
<proteinExistence type="predicted"/>
<dbReference type="OrthoDB" id="166940at2"/>
<evidence type="ECO:0000256" key="2">
    <source>
        <dbReference type="SAM" id="Phobius"/>
    </source>
</evidence>
<organism evidence="3 4">
    <name type="scientific">Leptolinea tardivitalis</name>
    <dbReference type="NCBI Taxonomy" id="229920"/>
    <lineage>
        <taxon>Bacteria</taxon>
        <taxon>Bacillati</taxon>
        <taxon>Chloroflexota</taxon>
        <taxon>Anaerolineae</taxon>
        <taxon>Anaerolineales</taxon>
        <taxon>Anaerolineaceae</taxon>
        <taxon>Leptolinea</taxon>
    </lineage>
</organism>
<evidence type="ECO:0000313" key="3">
    <source>
        <dbReference type="EMBL" id="KPL70465.1"/>
    </source>
</evidence>
<keyword evidence="4" id="KW-1185">Reference proteome</keyword>